<dbReference type="STRING" id="1033810.HLPCO_001052"/>
<evidence type="ECO:0000313" key="5">
    <source>
        <dbReference type="EMBL" id="ERJ12712.1"/>
    </source>
</evidence>
<dbReference type="SMART" id="SM00382">
    <property type="entry name" value="AAA"/>
    <property type="match status" value="1"/>
</dbReference>
<dbReference type="PROSITE" id="PS50893">
    <property type="entry name" value="ABC_TRANSPORTER_2"/>
    <property type="match status" value="1"/>
</dbReference>
<accession>U2DWM1</accession>
<keyword evidence="1" id="KW-0813">Transport</keyword>
<dbReference type="InterPro" id="IPR027417">
    <property type="entry name" value="P-loop_NTPase"/>
</dbReference>
<protein>
    <submittedName>
        <fullName evidence="5">Methionine ABC transporter MUT family ATP-binding protein</fullName>
    </submittedName>
</protein>
<dbReference type="InParanoid" id="U2DWM1"/>
<dbReference type="InterPro" id="IPR050093">
    <property type="entry name" value="ABC_SmlMolc_Importer"/>
</dbReference>
<gene>
    <name evidence="5" type="primary">metN1</name>
    <name evidence="5" type="ORF">HLPCO_001052</name>
</gene>
<evidence type="ECO:0000256" key="1">
    <source>
        <dbReference type="ARBA" id="ARBA00022448"/>
    </source>
</evidence>
<dbReference type="InterPro" id="IPR003439">
    <property type="entry name" value="ABC_transporter-like_ATP-bd"/>
</dbReference>
<dbReference type="GO" id="GO:0005524">
    <property type="term" value="F:ATP binding"/>
    <property type="evidence" value="ECO:0007669"/>
    <property type="project" value="UniProtKB-KW"/>
</dbReference>
<dbReference type="Proteomes" id="UP000005707">
    <property type="component" value="Unassembled WGS sequence"/>
</dbReference>
<reference evidence="5 6" key="1">
    <citation type="journal article" date="2011" name="J. Bacteriol.">
        <title>Genome sequence of Haloplasma contractile, an unusual contractile bacterium from a deep-sea anoxic brine lake.</title>
        <authorList>
            <person name="Antunes A."/>
            <person name="Alam I."/>
            <person name="El Dorry H."/>
            <person name="Siam R."/>
            <person name="Robertson A."/>
            <person name="Bajic V.B."/>
            <person name="Stingl U."/>
        </authorList>
    </citation>
    <scope>NUCLEOTIDE SEQUENCE [LARGE SCALE GENOMIC DNA]</scope>
    <source>
        <strain evidence="5 6">SSD-17B</strain>
    </source>
</reference>
<name>U2DWM1_9MOLU</name>
<dbReference type="eggNOG" id="COG1135">
    <property type="taxonomic scope" value="Bacteria"/>
</dbReference>
<dbReference type="PANTHER" id="PTHR42781">
    <property type="entry name" value="SPERMIDINE/PUTRESCINE IMPORT ATP-BINDING PROTEIN POTA"/>
    <property type="match status" value="1"/>
</dbReference>
<dbReference type="Pfam" id="PF00005">
    <property type="entry name" value="ABC_tran"/>
    <property type="match status" value="1"/>
</dbReference>
<evidence type="ECO:0000313" key="6">
    <source>
        <dbReference type="Proteomes" id="UP000005707"/>
    </source>
</evidence>
<dbReference type="EMBL" id="AFNU02000003">
    <property type="protein sequence ID" value="ERJ12712.1"/>
    <property type="molecule type" value="Genomic_DNA"/>
</dbReference>
<organism evidence="5 6">
    <name type="scientific">Haloplasma contractile SSD-17B</name>
    <dbReference type="NCBI Taxonomy" id="1033810"/>
    <lineage>
        <taxon>Bacteria</taxon>
        <taxon>Bacillati</taxon>
        <taxon>Mycoplasmatota</taxon>
        <taxon>Mollicutes</taxon>
        <taxon>Haloplasmatales</taxon>
        <taxon>Haloplasmataceae</taxon>
        <taxon>Haloplasma</taxon>
    </lineage>
</organism>
<dbReference type="PROSITE" id="PS00211">
    <property type="entry name" value="ABC_TRANSPORTER_1"/>
    <property type="match status" value="1"/>
</dbReference>
<proteinExistence type="predicted"/>
<evidence type="ECO:0000259" key="4">
    <source>
        <dbReference type="PROSITE" id="PS50893"/>
    </source>
</evidence>
<sequence>MVKKSRVLNNINLSISKNDIFGLVGITGSGKSTILRLMNGFIEPDCGSIKLMGKKLDYKTKYDLVKHTSMIFQNFNLLNNLNVIDNVILPTKLRKGIKKENIKKAKELLSFVGLTNFENANIRTLSGGQKQRVAIARSLITNPKIIFCDEPTSALDEKMSYDVLKLLKDINDEFETTIVLVSHDISVIKALCNRVAIIEDGSIADVITLKTNNLTPVSYKEALLHDE</sequence>
<evidence type="ECO:0000256" key="3">
    <source>
        <dbReference type="ARBA" id="ARBA00022840"/>
    </source>
</evidence>
<comment type="caution">
    <text evidence="5">The sequence shown here is derived from an EMBL/GenBank/DDBJ whole genome shotgun (WGS) entry which is preliminary data.</text>
</comment>
<dbReference type="GO" id="GO:0016887">
    <property type="term" value="F:ATP hydrolysis activity"/>
    <property type="evidence" value="ECO:0007669"/>
    <property type="project" value="InterPro"/>
</dbReference>
<dbReference type="InterPro" id="IPR017871">
    <property type="entry name" value="ABC_transporter-like_CS"/>
</dbReference>
<dbReference type="Gene3D" id="3.40.50.300">
    <property type="entry name" value="P-loop containing nucleotide triphosphate hydrolases"/>
    <property type="match status" value="1"/>
</dbReference>
<dbReference type="SUPFAM" id="SSF52540">
    <property type="entry name" value="P-loop containing nucleoside triphosphate hydrolases"/>
    <property type="match status" value="1"/>
</dbReference>
<evidence type="ECO:0000256" key="2">
    <source>
        <dbReference type="ARBA" id="ARBA00022741"/>
    </source>
</evidence>
<keyword evidence="6" id="KW-1185">Reference proteome</keyword>
<reference evidence="5 6" key="2">
    <citation type="journal article" date="2013" name="PLoS ONE">
        <title>INDIGO - INtegrated Data Warehouse of MIcrobial GenOmes with Examples from the Red Sea Extremophiles.</title>
        <authorList>
            <person name="Alam I."/>
            <person name="Antunes A."/>
            <person name="Kamau A.A."/>
            <person name="Ba Alawi W."/>
            <person name="Kalkatawi M."/>
            <person name="Stingl U."/>
            <person name="Bajic V.B."/>
        </authorList>
    </citation>
    <scope>NUCLEOTIDE SEQUENCE [LARGE SCALE GENOMIC DNA]</scope>
    <source>
        <strain evidence="5 6">SSD-17B</strain>
    </source>
</reference>
<feature type="domain" description="ABC transporter" evidence="4">
    <location>
        <begin position="1"/>
        <end position="225"/>
    </location>
</feature>
<keyword evidence="2" id="KW-0547">Nucleotide-binding</keyword>
<dbReference type="PANTHER" id="PTHR42781:SF9">
    <property type="entry name" value="AMINO ACID ABC TRANSPORTER, ATP-BINDING PROTEIN-RELATED"/>
    <property type="match status" value="1"/>
</dbReference>
<dbReference type="AlphaFoldDB" id="U2DWM1"/>
<dbReference type="InterPro" id="IPR003593">
    <property type="entry name" value="AAA+_ATPase"/>
</dbReference>
<keyword evidence="3 5" id="KW-0067">ATP-binding</keyword>